<dbReference type="EMBL" id="AZBU02000001">
    <property type="protein sequence ID" value="TMS36699.1"/>
    <property type="molecule type" value="Genomic_DNA"/>
</dbReference>
<feature type="region of interest" description="Disordered" evidence="2">
    <location>
        <begin position="619"/>
        <end position="715"/>
    </location>
</feature>
<sequence length="893" mass="101941">MSYFLLEHGKYIHLNLGKSTDYCTHLREYRPSPLPSEATNCPHDPRRRGSRYVKIGACAWRTSRVGYGRPSTCGKSAFEEPEFFDRNGLSFQTCRGDGSGTYEKTTVQEITVAYDAPAAPKGVSSTFFRGGPVTVEYKSKPHETTFPIESSKPKGYSYETKRELFEEYSSTHPERTKGMREYLDEYDKRMAGESRRRYDESGYAGGDSESEHSPLGSPPVSGVQDSRVTTRLFSESDSLLGDTTTTSIRRTAESSHYEKKIPKLPTSPPPEYSVVKSTMPPAPKVPLQSCQGRNVSEIRKQFEISDVISRGYHQRREDHSGGSDRRPIPVELLRSSEKQVIKEERQRSAKEADESYYSPPRDYQCGPMRSEVTQTRIYDSSENRGVRSIAARSEESLLRKTVVPLPPSKPLSPPPAYHDIRPRTTVFKEVTTREMLETVRTPVRVAIPRERSPVRIEETKTGRSATEYRRVVESSKTIPLSSVYPEPKKSPTQYKIEKVRQTVNHEPPPVSNQAVVDFSVVRSEQERRQREAELHESFRSRFEESRTMTETLLREQERSRCLAEQGLVASYGRLSDLKKGQQRYEEIFESEEISTRTPVVPQPSPQTVKVIEEVRETREAREVIRPNPQKDDVQEVATSGETKSEEVVEEIEKPESERSSRTQVDSRYEVTETIESSVHKRKLPKRDFSEDEKEKEPEHEREEEETIVDDLPQPLPARLVYEDVLKTMEEEEKRKLQEEQRRRLIEKTITEYEINTTVEKDVKLTRKSSLLEPLEEQGKVDMEERGVGTDDASTLESFGVAATVVTTDSTSTAVDVSEDKNVQTEKEKREPSENECFMFENITETRAKRWQIKVCDCNDKCARVSTIARIKNDGVKSDGSVCPFGCVNTITSS</sequence>
<feature type="compositionally biased region" description="Basic and acidic residues" evidence="2">
    <location>
        <begin position="314"/>
        <end position="353"/>
    </location>
</feature>
<comment type="caution">
    <text evidence="3">The sequence shown here is derived from an EMBL/GenBank/DDBJ whole genome shotgun (WGS) entry which is preliminary data.</text>
</comment>
<proteinExistence type="predicted"/>
<keyword evidence="4" id="KW-1185">Reference proteome</keyword>
<feature type="region of interest" description="Disordered" evidence="2">
    <location>
        <begin position="309"/>
        <end position="367"/>
    </location>
</feature>
<dbReference type="AlphaFoldDB" id="A0A4U8UVD7"/>
<feature type="compositionally biased region" description="Basic and acidic residues" evidence="2">
    <location>
        <begin position="685"/>
        <end position="700"/>
    </location>
</feature>
<accession>A0A4U8UVD7</accession>
<feature type="coiled-coil region" evidence="1">
    <location>
        <begin position="721"/>
        <end position="748"/>
    </location>
</feature>
<evidence type="ECO:0000256" key="2">
    <source>
        <dbReference type="SAM" id="MobiDB-lite"/>
    </source>
</evidence>
<gene>
    <name evidence="3" type="ORF">L596_003799</name>
</gene>
<feature type="region of interest" description="Disordered" evidence="2">
    <location>
        <begin position="191"/>
        <end position="290"/>
    </location>
</feature>
<feature type="compositionally biased region" description="Low complexity" evidence="2">
    <location>
        <begin position="235"/>
        <end position="247"/>
    </location>
</feature>
<keyword evidence="1" id="KW-0175">Coiled coil</keyword>
<dbReference type="Proteomes" id="UP000298663">
    <property type="component" value="Chromosome X"/>
</dbReference>
<protein>
    <submittedName>
        <fullName evidence="3">Uncharacterized protein</fullName>
    </submittedName>
</protein>
<dbReference type="EMBL" id="CM016762">
    <property type="protein sequence ID" value="TMS36699.1"/>
    <property type="molecule type" value="Genomic_DNA"/>
</dbReference>
<reference evidence="3 4" key="2">
    <citation type="journal article" date="2019" name="G3 (Bethesda)">
        <title>Hybrid Assembly of the Genome of the Entomopathogenic Nematode Steinernema carpocapsae Identifies the X-Chromosome.</title>
        <authorList>
            <person name="Serra L."/>
            <person name="Macchietto M."/>
            <person name="Macias-Munoz A."/>
            <person name="McGill C.J."/>
            <person name="Rodriguez I.M."/>
            <person name="Rodriguez B."/>
            <person name="Murad R."/>
            <person name="Mortazavi A."/>
        </authorList>
    </citation>
    <scope>NUCLEOTIDE SEQUENCE [LARGE SCALE GENOMIC DNA]</scope>
    <source>
        <strain evidence="3 4">ALL</strain>
    </source>
</reference>
<feature type="compositionally biased region" description="Basic and acidic residues" evidence="2">
    <location>
        <begin position="250"/>
        <end position="261"/>
    </location>
</feature>
<feature type="compositionally biased region" description="Basic and acidic residues" evidence="2">
    <location>
        <begin position="191"/>
        <end position="200"/>
    </location>
</feature>
<feature type="compositionally biased region" description="Polar residues" evidence="2">
    <location>
        <begin position="223"/>
        <end position="233"/>
    </location>
</feature>
<feature type="compositionally biased region" description="Basic and acidic residues" evidence="2">
    <location>
        <begin position="642"/>
        <end position="670"/>
    </location>
</feature>
<evidence type="ECO:0000313" key="4">
    <source>
        <dbReference type="Proteomes" id="UP000298663"/>
    </source>
</evidence>
<name>A0A4U8UVD7_STECR</name>
<evidence type="ECO:0000256" key="1">
    <source>
        <dbReference type="SAM" id="Coils"/>
    </source>
</evidence>
<reference evidence="3 4" key="1">
    <citation type="journal article" date="2015" name="Genome Biol.">
        <title>Comparative genomics of Steinernema reveals deeply conserved gene regulatory networks.</title>
        <authorList>
            <person name="Dillman A.R."/>
            <person name="Macchietto M."/>
            <person name="Porter C.F."/>
            <person name="Rogers A."/>
            <person name="Williams B."/>
            <person name="Antoshechkin I."/>
            <person name="Lee M.M."/>
            <person name="Goodwin Z."/>
            <person name="Lu X."/>
            <person name="Lewis E.E."/>
            <person name="Goodrich-Blair H."/>
            <person name="Stock S.P."/>
            <person name="Adams B.J."/>
            <person name="Sternberg P.W."/>
            <person name="Mortazavi A."/>
        </authorList>
    </citation>
    <scope>NUCLEOTIDE SEQUENCE [LARGE SCALE GENOMIC DNA]</scope>
    <source>
        <strain evidence="3 4">ALL</strain>
    </source>
</reference>
<evidence type="ECO:0000313" key="3">
    <source>
        <dbReference type="EMBL" id="TMS36699.1"/>
    </source>
</evidence>
<feature type="compositionally biased region" description="Basic and acidic residues" evidence="2">
    <location>
        <begin position="619"/>
        <end position="633"/>
    </location>
</feature>
<organism evidence="3 4">
    <name type="scientific">Steinernema carpocapsae</name>
    <name type="common">Entomopathogenic nematode</name>
    <dbReference type="NCBI Taxonomy" id="34508"/>
    <lineage>
        <taxon>Eukaryota</taxon>
        <taxon>Metazoa</taxon>
        <taxon>Ecdysozoa</taxon>
        <taxon>Nematoda</taxon>
        <taxon>Chromadorea</taxon>
        <taxon>Rhabditida</taxon>
        <taxon>Tylenchina</taxon>
        <taxon>Panagrolaimomorpha</taxon>
        <taxon>Strongyloidoidea</taxon>
        <taxon>Steinernematidae</taxon>
        <taxon>Steinernema</taxon>
    </lineage>
</organism>